<proteinExistence type="predicted"/>
<dbReference type="Proteomes" id="UP000316882">
    <property type="component" value="Unassembled WGS sequence"/>
</dbReference>
<organism evidence="2 3">
    <name type="scientific">Brevibacillus parabrevis</name>
    <dbReference type="NCBI Taxonomy" id="54914"/>
    <lineage>
        <taxon>Bacteria</taxon>
        <taxon>Bacillati</taxon>
        <taxon>Bacillota</taxon>
        <taxon>Bacilli</taxon>
        <taxon>Bacillales</taxon>
        <taxon>Paenibacillaceae</taxon>
        <taxon>Brevibacillus</taxon>
    </lineage>
</organism>
<dbReference type="PROSITE" id="PS51257">
    <property type="entry name" value="PROKAR_LIPOPROTEIN"/>
    <property type="match status" value="1"/>
</dbReference>
<reference evidence="2 3" key="1">
    <citation type="submission" date="2019-06" db="EMBL/GenBank/DDBJ databases">
        <title>Whole genome shotgun sequence of Brevibacillus parabrevis NBRC 12334.</title>
        <authorList>
            <person name="Hosoyama A."/>
            <person name="Uohara A."/>
            <person name="Ohji S."/>
            <person name="Ichikawa N."/>
        </authorList>
    </citation>
    <scope>NUCLEOTIDE SEQUENCE [LARGE SCALE GENOMIC DNA]</scope>
    <source>
        <strain evidence="2 3">NBRC 12334</strain>
    </source>
</reference>
<dbReference type="EMBL" id="BJMH01000001">
    <property type="protein sequence ID" value="GEB30704.1"/>
    <property type="molecule type" value="Genomic_DNA"/>
</dbReference>
<comment type="caution">
    <text evidence="2">The sequence shown here is derived from an EMBL/GenBank/DDBJ whole genome shotgun (WGS) entry which is preliminary data.</text>
</comment>
<dbReference type="AlphaFoldDB" id="A0A4Y3PB67"/>
<feature type="transmembrane region" description="Helical" evidence="1">
    <location>
        <begin position="12"/>
        <end position="31"/>
    </location>
</feature>
<evidence type="ECO:0008006" key="4">
    <source>
        <dbReference type="Google" id="ProtNLM"/>
    </source>
</evidence>
<name>A0A4Y3PB67_BREPA</name>
<gene>
    <name evidence="2" type="ORF">BPA01_02840</name>
</gene>
<protein>
    <recommendedName>
        <fullName evidence="4">DUF2798 domain-containing protein</fullName>
    </recommendedName>
</protein>
<keyword evidence="1" id="KW-0812">Transmembrane</keyword>
<feature type="transmembrane region" description="Helical" evidence="1">
    <location>
        <begin position="43"/>
        <end position="61"/>
    </location>
</feature>
<dbReference type="Pfam" id="PF11391">
    <property type="entry name" value="DUF2798"/>
    <property type="match status" value="1"/>
</dbReference>
<keyword evidence="3" id="KW-1185">Reference proteome</keyword>
<sequence length="78" mass="9165">MKINKKYEHILFTFLMALGMSCLLSFFMMLVNFGFDSMLLTRWLKAWPMAFSLAFPVAYFLPKGIRLLMKKITFVEGK</sequence>
<accession>A0A4Y3PB67</accession>
<evidence type="ECO:0000256" key="1">
    <source>
        <dbReference type="SAM" id="Phobius"/>
    </source>
</evidence>
<keyword evidence="1" id="KW-1133">Transmembrane helix</keyword>
<dbReference type="InterPro" id="IPR021529">
    <property type="entry name" value="DUF2798"/>
</dbReference>
<dbReference type="RefSeq" id="WP_122963257.1">
    <property type="nucleotide sequence ID" value="NZ_CP064090.1"/>
</dbReference>
<dbReference type="GeneID" id="87614621"/>
<evidence type="ECO:0000313" key="2">
    <source>
        <dbReference type="EMBL" id="GEB30704.1"/>
    </source>
</evidence>
<evidence type="ECO:0000313" key="3">
    <source>
        <dbReference type="Proteomes" id="UP000316882"/>
    </source>
</evidence>
<keyword evidence="1" id="KW-0472">Membrane</keyword>